<keyword evidence="4" id="KW-0963">Cytoplasm</keyword>
<evidence type="ECO:0000256" key="8">
    <source>
        <dbReference type="ARBA" id="ARBA00022821"/>
    </source>
</evidence>
<dbReference type="Gene3D" id="1.10.10.10">
    <property type="entry name" value="Winged helix-like DNA-binding domain superfamily/Winged helix DNA-binding domain"/>
    <property type="match status" value="1"/>
</dbReference>
<reference evidence="15 16" key="1">
    <citation type="submission" date="2024-08" db="EMBL/GenBank/DDBJ databases">
        <title>Insights into the chromosomal genome structure of Flemingia macrophylla.</title>
        <authorList>
            <person name="Ding Y."/>
            <person name="Zhao Y."/>
            <person name="Bi W."/>
            <person name="Wu M."/>
            <person name="Zhao G."/>
            <person name="Gong Y."/>
            <person name="Li W."/>
            <person name="Zhang P."/>
        </authorList>
    </citation>
    <scope>NUCLEOTIDE SEQUENCE [LARGE SCALE GENOMIC DNA]</scope>
    <source>
        <strain evidence="15">DYQJB</strain>
        <tissue evidence="15">Leaf</tissue>
    </source>
</reference>
<dbReference type="InterPro" id="IPR036388">
    <property type="entry name" value="WH-like_DNA-bd_sf"/>
</dbReference>
<evidence type="ECO:0000256" key="9">
    <source>
        <dbReference type="ARBA" id="ARBA00022989"/>
    </source>
</evidence>
<feature type="coiled-coil region" evidence="12">
    <location>
        <begin position="1029"/>
        <end position="1056"/>
    </location>
</feature>
<dbReference type="InterPro" id="IPR029058">
    <property type="entry name" value="AB_hydrolase_fold"/>
</dbReference>
<dbReference type="PANTHER" id="PTHR46898:SF3">
    <property type="entry name" value="FUNGAL LIPASE-LIKE DOMAIN-CONTAINING PROTEIN"/>
    <property type="match status" value="1"/>
</dbReference>
<feature type="transmembrane region" description="Helical" evidence="13">
    <location>
        <begin position="1656"/>
        <end position="1678"/>
    </location>
</feature>
<keyword evidence="9 13" id="KW-1133">Transmembrane helix</keyword>
<dbReference type="SUPFAM" id="SSF53474">
    <property type="entry name" value="alpha/beta-Hydrolases"/>
    <property type="match status" value="1"/>
</dbReference>
<dbReference type="SUPFAM" id="SSF52540">
    <property type="entry name" value="P-loop containing nucleoside triphosphate hydrolases"/>
    <property type="match status" value="1"/>
</dbReference>
<evidence type="ECO:0000313" key="16">
    <source>
        <dbReference type="Proteomes" id="UP001603857"/>
    </source>
</evidence>
<dbReference type="GO" id="GO:0016020">
    <property type="term" value="C:membrane"/>
    <property type="evidence" value="ECO:0007669"/>
    <property type="project" value="UniProtKB-SubCell"/>
</dbReference>
<dbReference type="GO" id="GO:0005634">
    <property type="term" value="C:nucleus"/>
    <property type="evidence" value="ECO:0007669"/>
    <property type="project" value="UniProtKB-SubCell"/>
</dbReference>
<dbReference type="Pfam" id="PF00931">
    <property type="entry name" value="NB-ARC"/>
    <property type="match status" value="1"/>
</dbReference>
<dbReference type="InterPro" id="IPR041266">
    <property type="entry name" value="EDS1_EP"/>
</dbReference>
<accession>A0ABD1MCW2</accession>
<evidence type="ECO:0000313" key="15">
    <source>
        <dbReference type="EMBL" id="KAL2333614.1"/>
    </source>
</evidence>
<keyword evidence="5 13" id="KW-0812">Transmembrane</keyword>
<feature type="transmembrane region" description="Helical" evidence="13">
    <location>
        <begin position="1525"/>
        <end position="1541"/>
    </location>
</feature>
<feature type="transmembrane region" description="Helical" evidence="13">
    <location>
        <begin position="1617"/>
        <end position="1644"/>
    </location>
</feature>
<evidence type="ECO:0000256" key="2">
    <source>
        <dbReference type="ARBA" id="ARBA00004496"/>
    </source>
</evidence>
<dbReference type="EMBL" id="JBGMDY010000005">
    <property type="protein sequence ID" value="KAL2333614.1"/>
    <property type="molecule type" value="Genomic_DNA"/>
</dbReference>
<dbReference type="Gene3D" id="3.40.50.1820">
    <property type="entry name" value="alpha/beta hydrolase"/>
    <property type="match status" value="1"/>
</dbReference>
<feature type="coiled-coil region" evidence="12">
    <location>
        <begin position="1692"/>
        <end position="1726"/>
    </location>
</feature>
<evidence type="ECO:0000256" key="13">
    <source>
        <dbReference type="SAM" id="Phobius"/>
    </source>
</evidence>
<keyword evidence="6" id="KW-0677">Repeat</keyword>
<feature type="transmembrane region" description="Helical" evidence="13">
    <location>
        <begin position="1548"/>
        <end position="1567"/>
    </location>
</feature>
<dbReference type="Gene3D" id="3.40.50.300">
    <property type="entry name" value="P-loop containing nucleotide triphosphate hydrolases"/>
    <property type="match status" value="1"/>
</dbReference>
<evidence type="ECO:0000256" key="10">
    <source>
        <dbReference type="ARBA" id="ARBA00023136"/>
    </source>
</evidence>
<evidence type="ECO:0000256" key="6">
    <source>
        <dbReference type="ARBA" id="ARBA00022737"/>
    </source>
</evidence>
<dbReference type="InterPro" id="IPR044603">
    <property type="entry name" value="SAG101-like"/>
</dbReference>
<dbReference type="Pfam" id="PF05653">
    <property type="entry name" value="Mg_trans_NIPA"/>
    <property type="match status" value="1"/>
</dbReference>
<dbReference type="GO" id="GO:0016787">
    <property type="term" value="F:hydrolase activity"/>
    <property type="evidence" value="ECO:0007669"/>
    <property type="project" value="UniProtKB-KW"/>
</dbReference>
<dbReference type="InterPro" id="IPR055414">
    <property type="entry name" value="LRR_R13L4/SHOC2-like"/>
</dbReference>
<dbReference type="InterPro" id="IPR002182">
    <property type="entry name" value="NB-ARC"/>
</dbReference>
<keyword evidence="7" id="KW-0378">Hydrolase</keyword>
<keyword evidence="12" id="KW-0175">Coiled coil</keyword>
<dbReference type="InterPro" id="IPR027417">
    <property type="entry name" value="P-loop_NTPase"/>
</dbReference>
<feature type="transmembrane region" description="Helical" evidence="13">
    <location>
        <begin position="1587"/>
        <end position="1605"/>
    </location>
</feature>
<organism evidence="15 16">
    <name type="scientific">Flemingia macrophylla</name>
    <dbReference type="NCBI Taxonomy" id="520843"/>
    <lineage>
        <taxon>Eukaryota</taxon>
        <taxon>Viridiplantae</taxon>
        <taxon>Streptophyta</taxon>
        <taxon>Embryophyta</taxon>
        <taxon>Tracheophyta</taxon>
        <taxon>Spermatophyta</taxon>
        <taxon>Magnoliopsida</taxon>
        <taxon>eudicotyledons</taxon>
        <taxon>Gunneridae</taxon>
        <taxon>Pentapetalae</taxon>
        <taxon>rosids</taxon>
        <taxon>fabids</taxon>
        <taxon>Fabales</taxon>
        <taxon>Fabaceae</taxon>
        <taxon>Papilionoideae</taxon>
        <taxon>50 kb inversion clade</taxon>
        <taxon>NPAAA clade</taxon>
        <taxon>indigoferoid/millettioid clade</taxon>
        <taxon>Phaseoleae</taxon>
        <taxon>Flemingia</taxon>
    </lineage>
</organism>
<dbReference type="Pfam" id="PF05659">
    <property type="entry name" value="RPW8"/>
    <property type="match status" value="1"/>
</dbReference>
<dbReference type="Pfam" id="PF01764">
    <property type="entry name" value="Lipase_3"/>
    <property type="match status" value="1"/>
</dbReference>
<dbReference type="Pfam" id="PF23598">
    <property type="entry name" value="LRR_14"/>
    <property type="match status" value="1"/>
</dbReference>
<dbReference type="PRINTS" id="PR00364">
    <property type="entry name" value="DISEASERSIST"/>
</dbReference>
<comment type="caution">
    <text evidence="15">The sequence shown here is derived from an EMBL/GenBank/DDBJ whole genome shotgun (WGS) entry which is preliminary data.</text>
</comment>
<evidence type="ECO:0000256" key="3">
    <source>
        <dbReference type="ARBA" id="ARBA00004651"/>
    </source>
</evidence>
<keyword evidence="10 13" id="KW-0472">Membrane</keyword>
<proteinExistence type="predicted"/>
<dbReference type="Proteomes" id="UP001603857">
    <property type="component" value="Unassembled WGS sequence"/>
</dbReference>
<dbReference type="PANTHER" id="PTHR46898">
    <property type="entry name" value="SENESCENCE-ASSOCIATED CARBOXYLESTERASE 101"/>
    <property type="match status" value="1"/>
</dbReference>
<dbReference type="InterPro" id="IPR032675">
    <property type="entry name" value="LRR_dom_sf"/>
</dbReference>
<dbReference type="InterPro" id="IPR008521">
    <property type="entry name" value="Mg_trans_NIPA"/>
</dbReference>
<keyword evidence="8" id="KW-0611">Plant defense</keyword>
<evidence type="ECO:0000256" key="5">
    <source>
        <dbReference type="ARBA" id="ARBA00022692"/>
    </source>
</evidence>
<dbReference type="InterPro" id="IPR002921">
    <property type="entry name" value="Fungal_lipase-type"/>
</dbReference>
<evidence type="ECO:0000256" key="12">
    <source>
        <dbReference type="SAM" id="Coils"/>
    </source>
</evidence>
<evidence type="ECO:0000259" key="14">
    <source>
        <dbReference type="PROSITE" id="PS51153"/>
    </source>
</evidence>
<sequence length="1746" mass="199069">MDIKQRFARPLQRVLGHKLLQNCAANNLTYKVVQKLRKKVGHKIIHETNIDKSTRRPTSLLYMIKVSDLGYFFYLGSSQVMTMVLDAVAGKLLDELLNVIVEKKNRAVNFRPTLELLEDTLNRTRPWVENIYDLNKQMDRPAEETKWLTEVIEQIRKGKDLVEECSRVQWWDFRLKADYQKKLEDLKVCIDRFFQYEMQGQTNRNSLEALVGIKDVREELGRFVPRRNELTGVCLPPEPPAFTVGLDVHLNELKLRLLNGHHGAPAPVLTITGGGGSGKSTLAKKFCWDEDVKGIFKENIFFITFSKSPNLNTIVQRLFQHSGYKTPEFQSDDDMIYQLEHLLKQILAKSPILLVLDDVWRDSVSLVVKFVFKIPNYTILITSRFAITEFGPPPYVLKRLDEDDAIKLLRHSASLVESRYDIPDDVVKKIAGACCGSPLALEVSGTSLRRKQALFWHNRARALSSDRSKIVSSNEVLTSLQKSFDDLDPNVAECFRDLSLFPEAQRIPAAALIDICAELRHEDDGTAMENIYELVNRNMADLVITRWSKRTCWVPSNIAPSSLILLSPTLDEAFTSEWWNLQPTEVEVLVLNLREKKHTLPMFMKKMNKLKVLIITNHDFHRADLENFEVLDYLPDLKRVRLEKVSIAFLSKTGVQLKNLKKISFSMCNVNEAFKNSTSQISDVLPNLEEMNIDYCDLVQFPNGLSDIVSLKRLSITNCDKLSALPEGIGNLVNLESLRLTSCTSLVELPDSITGLHNLKFLDISNCVRLGMLPENIGELSSLERLHCIDCVGLNKLPYSITDLGSLRVVVCDEWMARFWKPFKIFIDIHLDVAQINTSTPLIVTGHGLGGSVASLFTVSLLDSIWLGNNRPLCITFGSPFIGDKKLQQAISRSPIWNCCFLHVVSVEDPLPRLFVIKHSSSTAASTPQANAYMPFGTFLFCSGVNSTCCDNPISVLELLMAMGPIHVQNQEFQYAEYGDIVKNLNREVICKDLSTLTENVTNRKSNSTLASSISLQLQALELTPHMQLKQQNININTLETKIEKLEEKFILQRRVSSYTSKKLSQMKAYMAQLEWYKKHTKHQDIGYYDSYKSMDSPWIQEVVGFHKRLAIYWEKMVEGAKIKPQKVGAAFRKSWLYAGTSYRRMVEPLAIAQYYREGGKDYLDNRPRHFILLEEWLRNETKKGKTSKVEAILTLKGSYFWECVEKALLSPRQSMGVEEMEDYLSIISNEENDQTISSFWASVDQLLLSSKDLNVVKENEKNLNTFNEEDSSSFRARVDMCLLSRQGSVIVEENEENIKRFVQQVDEALLSRQGSAVVKENEENMKRFVQRVDEALLSRRESSAVKEKEENFNRTRKKNVEAILTSDSCFWAHVEEARISCSELKLIEGKEETSKKLVEFEEYVYGLLKNYEVSPEIFLAQSSYMRWWNEYKAIMGNSYDSTLASFMNDARKRPRLCKQNLTSLTSELGVSLNIEVVDLFVIFPRTPRTSNSKLQAVVVGHVRSQAADLLAIVKIVVSLKVAELRIAMDMGSAVLAHFLLKEKLQKMGMLGCLLCIVGSTVVVLHAPEEKSLTSVQEIWELAIQPAFLSYTASAIAVTLFLALYCAPRCGQTNIMVYTRICSIIGYLTVTSVKAIGIVIKLTLEGANQVFYFQTWIFTMVAITCIIVQLNYLNMFFFKKQQKQKKLLGEAMARLQDVLDEQKNVIVEKKERAVKFRSTLEQLELTLKSIEPLEKQIDSFEETERS</sequence>
<dbReference type="Gene3D" id="3.80.10.10">
    <property type="entry name" value="Ribonuclease Inhibitor"/>
    <property type="match status" value="1"/>
</dbReference>
<gene>
    <name evidence="15" type="ORF">Fmac_014827</name>
</gene>
<dbReference type="GO" id="GO:0006952">
    <property type="term" value="P:defense response"/>
    <property type="evidence" value="ECO:0007669"/>
    <property type="project" value="UniProtKB-KW"/>
</dbReference>
<feature type="domain" description="RPW8" evidence="14">
    <location>
        <begin position="75"/>
        <end position="232"/>
    </location>
</feature>
<dbReference type="Pfam" id="PF18117">
    <property type="entry name" value="EDS1_EP"/>
    <property type="match status" value="2"/>
</dbReference>
<evidence type="ECO:0000256" key="1">
    <source>
        <dbReference type="ARBA" id="ARBA00004123"/>
    </source>
</evidence>
<dbReference type="InterPro" id="IPR042197">
    <property type="entry name" value="Apaf_helical"/>
</dbReference>
<dbReference type="Gene3D" id="1.10.8.430">
    <property type="entry name" value="Helical domain of apoptotic protease-activating factors"/>
    <property type="match status" value="1"/>
</dbReference>
<dbReference type="PROSITE" id="PS51153">
    <property type="entry name" value="RPW8"/>
    <property type="match status" value="1"/>
</dbReference>
<evidence type="ECO:0000256" key="11">
    <source>
        <dbReference type="ARBA" id="ARBA00023242"/>
    </source>
</evidence>
<protein>
    <recommendedName>
        <fullName evidence="14">RPW8 domain-containing protein</fullName>
    </recommendedName>
</protein>
<dbReference type="SUPFAM" id="SSF52047">
    <property type="entry name" value="RNI-like"/>
    <property type="match status" value="1"/>
</dbReference>
<name>A0ABD1MCW2_9FABA</name>
<evidence type="ECO:0000256" key="7">
    <source>
        <dbReference type="ARBA" id="ARBA00022801"/>
    </source>
</evidence>
<evidence type="ECO:0000256" key="4">
    <source>
        <dbReference type="ARBA" id="ARBA00022490"/>
    </source>
</evidence>
<dbReference type="InterPro" id="IPR008808">
    <property type="entry name" value="Powdery_mildew-R_dom"/>
</dbReference>
<keyword evidence="11" id="KW-0539">Nucleus</keyword>
<keyword evidence="16" id="KW-1185">Reference proteome</keyword>
<comment type="subcellular location">
    <subcellularLocation>
        <location evidence="3">Cell membrane</location>
        <topology evidence="3">Multi-pass membrane protein</topology>
    </subcellularLocation>
    <subcellularLocation>
        <location evidence="2">Cytoplasm</location>
    </subcellularLocation>
    <subcellularLocation>
        <location evidence="1">Nucleus</location>
    </subcellularLocation>
</comment>
<dbReference type="GO" id="GO:0005769">
    <property type="term" value="C:early endosome"/>
    <property type="evidence" value="ECO:0007669"/>
    <property type="project" value="UniProtKB-SubCell"/>
</dbReference>